<dbReference type="AlphaFoldDB" id="A0A914NRJ3"/>
<evidence type="ECO:0000313" key="4">
    <source>
        <dbReference type="WBParaSite" id="Minc3s07049g40661"/>
    </source>
</evidence>
<evidence type="ECO:0000256" key="1">
    <source>
        <dbReference type="SAM" id="MobiDB-lite"/>
    </source>
</evidence>
<sequence length="89" mass="10880">MINYKIILFLIFNLILIIKINGIEEKENSLKNSDGKYFYYETDIPFKRSKRSQKVYKKAEREYRIRDMSSSQWQQRQRGKKVPKTVWDP</sequence>
<evidence type="ECO:0000256" key="2">
    <source>
        <dbReference type="SAM" id="SignalP"/>
    </source>
</evidence>
<organism evidence="3 4">
    <name type="scientific">Meloidogyne incognita</name>
    <name type="common">Southern root-knot nematode worm</name>
    <name type="synonym">Oxyuris incognita</name>
    <dbReference type="NCBI Taxonomy" id="6306"/>
    <lineage>
        <taxon>Eukaryota</taxon>
        <taxon>Metazoa</taxon>
        <taxon>Ecdysozoa</taxon>
        <taxon>Nematoda</taxon>
        <taxon>Chromadorea</taxon>
        <taxon>Rhabditida</taxon>
        <taxon>Tylenchina</taxon>
        <taxon>Tylenchomorpha</taxon>
        <taxon>Tylenchoidea</taxon>
        <taxon>Meloidogynidae</taxon>
        <taxon>Meloidogyninae</taxon>
        <taxon>Meloidogyne</taxon>
        <taxon>Meloidogyne incognita group</taxon>
    </lineage>
</organism>
<dbReference type="WBParaSite" id="Minc3s07049g40661">
    <property type="protein sequence ID" value="Minc3s07049g40661"/>
    <property type="gene ID" value="Minc3s07049g40661"/>
</dbReference>
<name>A0A914NRJ3_MELIC</name>
<proteinExistence type="predicted"/>
<feature type="signal peptide" evidence="2">
    <location>
        <begin position="1"/>
        <end position="22"/>
    </location>
</feature>
<evidence type="ECO:0000313" key="3">
    <source>
        <dbReference type="Proteomes" id="UP000887563"/>
    </source>
</evidence>
<reference evidence="4" key="1">
    <citation type="submission" date="2022-11" db="UniProtKB">
        <authorList>
            <consortium name="WormBaseParasite"/>
        </authorList>
    </citation>
    <scope>IDENTIFICATION</scope>
</reference>
<dbReference type="Proteomes" id="UP000887563">
    <property type="component" value="Unplaced"/>
</dbReference>
<feature type="chain" id="PRO_5036926882" evidence="2">
    <location>
        <begin position="23"/>
        <end position="89"/>
    </location>
</feature>
<keyword evidence="3" id="KW-1185">Reference proteome</keyword>
<feature type="region of interest" description="Disordered" evidence="1">
    <location>
        <begin position="67"/>
        <end position="89"/>
    </location>
</feature>
<accession>A0A914NRJ3</accession>
<keyword evidence="2" id="KW-0732">Signal</keyword>
<protein>
    <submittedName>
        <fullName evidence="4">Candidate secreted effector</fullName>
    </submittedName>
</protein>